<evidence type="ECO:0000313" key="3">
    <source>
        <dbReference type="Proteomes" id="UP001476798"/>
    </source>
</evidence>
<protein>
    <submittedName>
        <fullName evidence="2">Uncharacterized protein</fullName>
    </submittedName>
</protein>
<gene>
    <name evidence="2" type="ORF">GOODEAATRI_015371</name>
</gene>
<dbReference type="EMBL" id="JAHRIO010001135">
    <property type="protein sequence ID" value="MEQ2158728.1"/>
    <property type="molecule type" value="Genomic_DNA"/>
</dbReference>
<accession>A0ABV0MJY2</accession>
<feature type="compositionally biased region" description="Basic and acidic residues" evidence="1">
    <location>
        <begin position="23"/>
        <end position="33"/>
    </location>
</feature>
<keyword evidence="3" id="KW-1185">Reference proteome</keyword>
<name>A0ABV0MJY2_9TELE</name>
<evidence type="ECO:0000313" key="2">
    <source>
        <dbReference type="EMBL" id="MEQ2158728.1"/>
    </source>
</evidence>
<feature type="compositionally biased region" description="Basic and acidic residues" evidence="1">
    <location>
        <begin position="39"/>
        <end position="49"/>
    </location>
</feature>
<sequence>MGPPNFPTAPPPHPVVNVSFNLENKEDSKEDPHGQTGDDTLHPEYRGDAGHAMNPDIVLNNVSKGSIHTWADRVAGPGQRSN</sequence>
<feature type="region of interest" description="Disordered" evidence="1">
    <location>
        <begin position="1"/>
        <end position="56"/>
    </location>
</feature>
<evidence type="ECO:0000256" key="1">
    <source>
        <dbReference type="SAM" id="MobiDB-lite"/>
    </source>
</evidence>
<proteinExistence type="predicted"/>
<organism evidence="2 3">
    <name type="scientific">Goodea atripinnis</name>
    <dbReference type="NCBI Taxonomy" id="208336"/>
    <lineage>
        <taxon>Eukaryota</taxon>
        <taxon>Metazoa</taxon>
        <taxon>Chordata</taxon>
        <taxon>Craniata</taxon>
        <taxon>Vertebrata</taxon>
        <taxon>Euteleostomi</taxon>
        <taxon>Actinopterygii</taxon>
        <taxon>Neopterygii</taxon>
        <taxon>Teleostei</taxon>
        <taxon>Neoteleostei</taxon>
        <taxon>Acanthomorphata</taxon>
        <taxon>Ovalentaria</taxon>
        <taxon>Atherinomorphae</taxon>
        <taxon>Cyprinodontiformes</taxon>
        <taxon>Goodeidae</taxon>
        <taxon>Goodea</taxon>
    </lineage>
</organism>
<dbReference type="Proteomes" id="UP001476798">
    <property type="component" value="Unassembled WGS sequence"/>
</dbReference>
<feature type="compositionally biased region" description="Pro residues" evidence="1">
    <location>
        <begin position="1"/>
        <end position="14"/>
    </location>
</feature>
<reference evidence="2 3" key="1">
    <citation type="submission" date="2021-06" db="EMBL/GenBank/DDBJ databases">
        <authorList>
            <person name="Palmer J.M."/>
        </authorList>
    </citation>
    <scope>NUCLEOTIDE SEQUENCE [LARGE SCALE GENOMIC DNA]</scope>
    <source>
        <strain evidence="2 3">GA_2019</strain>
        <tissue evidence="2">Muscle</tissue>
    </source>
</reference>
<comment type="caution">
    <text evidence="2">The sequence shown here is derived from an EMBL/GenBank/DDBJ whole genome shotgun (WGS) entry which is preliminary data.</text>
</comment>